<keyword evidence="3" id="KW-1185">Reference proteome</keyword>
<gene>
    <name evidence="2" type="ORF">ADEAN_000363000</name>
</gene>
<name>A0A7G2C9E0_9TRYP</name>
<feature type="region of interest" description="Disordered" evidence="1">
    <location>
        <begin position="780"/>
        <end position="812"/>
    </location>
</feature>
<accession>A0A7G2C9E0</accession>
<sequence length="812" mass="91877">MPLTEETLRSTLEEIIDGASTALLEKHFTEGENTTIIPLLRADPSLLEVLFQACNPQNRETGEVKKLALINKSWKLLLLPLFSPKENDTKTLESDFISAEMYLKMVYFMLDCLSNVFCSQNWSDTSNQNHNSKMVKLCGFITSYVLISLKQRGEVLYQAHPDTERVLEKLTEMVCTVSITITYQNCTSVKGTEVETMLSLMNENLLVRFCSIFEVLGEKYTLGGKHHHLDRFLAILSLDSPTVQHVKSASERLFEHEKHDENTLEKCISITLFQYWLKLLKGVLSNSAVDDDRFTAVFTLWMSLYPVWTAIDEPTAERHEQSTLLGGTAAAYVFPILFNRQSALSRECVEGTAEALTRGIESNHKTCLLLFLEKFCSPFTTDNTFGNYSFYGCKMLLAAVWKRTGELLLEHQQEESYAAILHSLRRIEKEHGGLGHAWRGADPTERVWVVYKIESHFFISLLSAMWSSQREDGNPNTLLLDTLKQFYHVYTPFSENSGERSKLSIKEVLHALIDDLDKLTIADHHHSVGWLLLLRSVLISNFSLGEVHVPAVTAIVQKLQNSMNDNRALCAFVAANVLKAASHMTSHDHQKSASILQCLCALMDMAFAGDGDVGLFNATESLFYLLQNNTELSMQDLSLKEERVKSLMRFLSLKEEGLSLAQGKSAVHFDFTLTRDNDGPSRSITAWHHFLSNTSENTNNSHAIAQENPENHSEQHARDNNNDNNDSLLVLKNCHHLLREWLSDVTNNNNDNKTNNNKHKRGREELETLSTIVQDGGTILKKLKESIPTEQQKRKTSKSRTPSSSPNIVQID</sequence>
<evidence type="ECO:0000313" key="3">
    <source>
        <dbReference type="Proteomes" id="UP000515908"/>
    </source>
</evidence>
<organism evidence="2 3">
    <name type="scientific">Angomonas deanei</name>
    <dbReference type="NCBI Taxonomy" id="59799"/>
    <lineage>
        <taxon>Eukaryota</taxon>
        <taxon>Discoba</taxon>
        <taxon>Euglenozoa</taxon>
        <taxon>Kinetoplastea</taxon>
        <taxon>Metakinetoplastina</taxon>
        <taxon>Trypanosomatida</taxon>
        <taxon>Trypanosomatidae</taxon>
        <taxon>Strigomonadinae</taxon>
        <taxon>Angomonas</taxon>
    </lineage>
</organism>
<evidence type="ECO:0000256" key="1">
    <source>
        <dbReference type="SAM" id="MobiDB-lite"/>
    </source>
</evidence>
<reference evidence="2 3" key="1">
    <citation type="submission" date="2020-08" db="EMBL/GenBank/DDBJ databases">
        <authorList>
            <person name="Newling K."/>
            <person name="Davey J."/>
            <person name="Forrester S."/>
        </authorList>
    </citation>
    <scope>NUCLEOTIDE SEQUENCE [LARGE SCALE GENOMIC DNA]</scope>
    <source>
        <strain evidence="3">Crithidia deanei Carvalho (ATCC PRA-265)</strain>
    </source>
</reference>
<feature type="compositionally biased region" description="Basic and acidic residues" evidence="1">
    <location>
        <begin position="709"/>
        <end position="721"/>
    </location>
</feature>
<protein>
    <submittedName>
        <fullName evidence="2">Uncharacterized protein</fullName>
    </submittedName>
</protein>
<dbReference type="EMBL" id="LR877150">
    <property type="protein sequence ID" value="CAD2216169.1"/>
    <property type="molecule type" value="Genomic_DNA"/>
</dbReference>
<feature type="compositionally biased region" description="Basic and acidic residues" evidence="1">
    <location>
        <begin position="782"/>
        <end position="793"/>
    </location>
</feature>
<feature type="region of interest" description="Disordered" evidence="1">
    <location>
        <begin position="708"/>
        <end position="727"/>
    </location>
</feature>
<proteinExistence type="predicted"/>
<dbReference type="VEuPathDB" id="TriTrypDB:ADEAN_000363000"/>
<dbReference type="AlphaFoldDB" id="A0A7G2C9E0"/>
<evidence type="ECO:0000313" key="2">
    <source>
        <dbReference type="EMBL" id="CAD2216169.1"/>
    </source>
</evidence>
<dbReference type="Proteomes" id="UP000515908">
    <property type="component" value="Chromosome 06"/>
</dbReference>